<dbReference type="AlphaFoldDB" id="A0AAV9IH85"/>
<comment type="similarity">
    <text evidence="6">Belongs to the COQ4 family.</text>
</comment>
<keyword evidence="6" id="KW-0862">Zinc</keyword>
<dbReference type="GO" id="GO:0120539">
    <property type="term" value="F:4-hydroxy-3-methoxy-5-polyprenylbenzoate decarboxylase activity"/>
    <property type="evidence" value="ECO:0007669"/>
    <property type="project" value="UniProtKB-EC"/>
</dbReference>
<evidence type="ECO:0000256" key="1">
    <source>
        <dbReference type="ARBA" id="ARBA00022688"/>
    </source>
</evidence>
<dbReference type="Pfam" id="PF05019">
    <property type="entry name" value="Coq4"/>
    <property type="match status" value="1"/>
</dbReference>
<evidence type="ECO:0000256" key="2">
    <source>
        <dbReference type="ARBA" id="ARBA00022792"/>
    </source>
</evidence>
<keyword evidence="4 6" id="KW-0472">Membrane</keyword>
<sequence>MTFQRLGFLGRSILTVSASIMAITNPTRADLVATVGELTGVEALRKLRDRLSRSPQGREILKQRPRIEQTICREKLAQLEPNTFGYRYEMFLARHQFSPLERPIVRFIQDEELAYIMQRYREVHDFWHVLLEIPPTVQGEVILKWFEGFHTGLPFCFLAGCTSPFLLSPQQQWKLVQHDIPWAFHTARNCVDLLSIEYEKLLDRDFFQVQKQLALVSFPQENK</sequence>
<organism evidence="8 9">
    <name type="scientific">Galdieria yellowstonensis</name>
    <dbReference type="NCBI Taxonomy" id="3028027"/>
    <lineage>
        <taxon>Eukaryota</taxon>
        <taxon>Rhodophyta</taxon>
        <taxon>Bangiophyceae</taxon>
        <taxon>Galdieriales</taxon>
        <taxon>Galdieriaceae</taxon>
        <taxon>Galdieria</taxon>
    </lineage>
</organism>
<keyword evidence="1 6" id="KW-0831">Ubiquinone biosynthesis</keyword>
<keyword evidence="2 6" id="KW-0999">Mitochondrion inner membrane</keyword>
<dbReference type="InterPro" id="IPR007715">
    <property type="entry name" value="Coq4"/>
</dbReference>
<comment type="subunit">
    <text evidence="6">Component of a multi-subunit COQ enzyme complex.</text>
</comment>
<feature type="binding site" evidence="6">
    <location>
        <position position="125"/>
    </location>
    <ligand>
        <name>Zn(2+)</name>
        <dbReference type="ChEBI" id="CHEBI:29105"/>
    </ligand>
</feature>
<comment type="function">
    <text evidence="6">Lyase that catalyzes the C1-decarboxylation of 4-hydroxy-3-methoxy-5-(all-trans-polyprenyl)benzoic acid into 2-methoxy-6-(all-trans-polyprenyl)phenol during ubiquinone biosynthesis.</text>
</comment>
<comment type="caution">
    <text evidence="8">The sequence shown here is derived from an EMBL/GenBank/DDBJ whole genome shotgun (WGS) entry which is preliminary data.</text>
</comment>
<accession>A0AAV9IH85</accession>
<feature type="binding site" evidence="6">
    <location>
        <position position="140"/>
    </location>
    <ligand>
        <name>Zn(2+)</name>
        <dbReference type="ChEBI" id="CHEBI:29105"/>
    </ligand>
</feature>
<keyword evidence="3 6" id="KW-0496">Mitochondrion</keyword>
<dbReference type="GO" id="GO:0008270">
    <property type="term" value="F:zinc ion binding"/>
    <property type="evidence" value="ECO:0007669"/>
    <property type="project" value="UniProtKB-UniRule"/>
</dbReference>
<evidence type="ECO:0000256" key="7">
    <source>
        <dbReference type="SAM" id="SignalP"/>
    </source>
</evidence>
<evidence type="ECO:0000256" key="3">
    <source>
        <dbReference type="ARBA" id="ARBA00023128"/>
    </source>
</evidence>
<evidence type="ECO:0000256" key="4">
    <source>
        <dbReference type="ARBA" id="ARBA00023136"/>
    </source>
</evidence>
<feature type="binding site" evidence="6">
    <location>
        <position position="124"/>
    </location>
    <ligand>
        <name>Zn(2+)</name>
        <dbReference type="ChEBI" id="CHEBI:29105"/>
    </ligand>
</feature>
<dbReference type="HAMAP" id="MF_03111">
    <property type="entry name" value="Coq4"/>
    <property type="match status" value="1"/>
</dbReference>
<feature type="chain" id="PRO_5043866348" description="Ubiquinone biosynthesis protein COQ4 homolog, mitochondrial" evidence="7">
    <location>
        <begin position="30"/>
        <end position="223"/>
    </location>
</feature>
<evidence type="ECO:0000313" key="9">
    <source>
        <dbReference type="Proteomes" id="UP001300502"/>
    </source>
</evidence>
<dbReference type="EC" id="4.1.1.130" evidence="6"/>
<dbReference type="GO" id="GO:0031314">
    <property type="term" value="C:extrinsic component of mitochondrial inner membrane"/>
    <property type="evidence" value="ECO:0007669"/>
    <property type="project" value="UniProtKB-UniRule"/>
</dbReference>
<dbReference type="PANTHER" id="PTHR12922">
    <property type="entry name" value="UBIQUINONE BIOSYNTHESIS PROTEIN"/>
    <property type="match status" value="1"/>
</dbReference>
<keyword evidence="5 6" id="KW-0456">Lyase</keyword>
<dbReference type="PANTHER" id="PTHR12922:SF7">
    <property type="entry name" value="UBIQUINONE BIOSYNTHESIS PROTEIN COQ4 HOMOLOG, MITOCHONDRIAL"/>
    <property type="match status" value="1"/>
</dbReference>
<reference evidence="8 9" key="1">
    <citation type="submission" date="2022-07" db="EMBL/GenBank/DDBJ databases">
        <title>Genome-wide signatures of adaptation to extreme environments.</title>
        <authorList>
            <person name="Cho C.H."/>
            <person name="Yoon H.S."/>
        </authorList>
    </citation>
    <scope>NUCLEOTIDE SEQUENCE [LARGE SCALE GENOMIC DNA]</scope>
    <source>
        <strain evidence="8 9">108.79 E11</strain>
    </source>
</reference>
<evidence type="ECO:0000313" key="8">
    <source>
        <dbReference type="EMBL" id="KAK4526825.1"/>
    </source>
</evidence>
<comment type="pathway">
    <text evidence="6">Cofactor biosynthesis; ubiquinone biosynthesis.</text>
</comment>
<dbReference type="InterPro" id="IPR027540">
    <property type="entry name" value="Coq4_euk"/>
</dbReference>
<keyword evidence="9" id="KW-1185">Reference proteome</keyword>
<protein>
    <recommendedName>
        <fullName evidence="6">Ubiquinone biosynthesis protein COQ4 homolog, mitochondrial</fullName>
    </recommendedName>
    <alternativeName>
        <fullName evidence="6">4-hydroxy-3-methoxy-5-polyprenylbenzoate decarboxylase</fullName>
        <ecNumber evidence="6">4.1.1.130</ecNumber>
    </alternativeName>
    <alternativeName>
        <fullName evidence="6">Coenzyme Q biosynthesis protein 4 homolog</fullName>
    </alternativeName>
</protein>
<comment type="subcellular location">
    <subcellularLocation>
        <location evidence="6">Mitochondrion inner membrane</location>
        <topology evidence="6">Peripheral membrane protein</topology>
        <orientation evidence="6">Matrix side</orientation>
    </subcellularLocation>
</comment>
<keyword evidence="6" id="KW-0479">Metal-binding</keyword>
<keyword evidence="7" id="KW-0732">Signal</keyword>
<evidence type="ECO:0000256" key="5">
    <source>
        <dbReference type="ARBA" id="ARBA00023239"/>
    </source>
</evidence>
<proteinExistence type="inferred from homology"/>
<dbReference type="EMBL" id="JANCYU010000044">
    <property type="protein sequence ID" value="KAK4526825.1"/>
    <property type="molecule type" value="Genomic_DNA"/>
</dbReference>
<comment type="catalytic activity">
    <reaction evidence="6">
        <text>a 4-hydroxy-3-methoxy-5-(all-trans-polyprenyl)benzoate + H(+) = a 2-methoxy-6-(all-trans-polyprenyl)phenol + CO2</text>
        <dbReference type="Rhea" id="RHEA:81179"/>
        <dbReference type="Rhea" id="RHEA-COMP:9551"/>
        <dbReference type="Rhea" id="RHEA-COMP:10931"/>
        <dbReference type="ChEBI" id="CHEBI:15378"/>
        <dbReference type="ChEBI" id="CHEBI:16526"/>
        <dbReference type="ChEBI" id="CHEBI:62731"/>
        <dbReference type="ChEBI" id="CHEBI:84443"/>
        <dbReference type="EC" id="4.1.1.130"/>
    </reaction>
</comment>
<feature type="signal peptide" evidence="7">
    <location>
        <begin position="1"/>
        <end position="29"/>
    </location>
</feature>
<comment type="cofactor">
    <cofactor evidence="6">
        <name>Zn(2+)</name>
        <dbReference type="ChEBI" id="CHEBI:29105"/>
    </cofactor>
</comment>
<evidence type="ECO:0000256" key="6">
    <source>
        <dbReference type="HAMAP-Rule" id="MF_03111"/>
    </source>
</evidence>
<feature type="binding site" evidence="6">
    <location>
        <position position="128"/>
    </location>
    <ligand>
        <name>Zn(2+)</name>
        <dbReference type="ChEBI" id="CHEBI:29105"/>
    </ligand>
</feature>
<gene>
    <name evidence="8" type="ORF">GAYE_SCF28MG4743</name>
</gene>
<dbReference type="Proteomes" id="UP001300502">
    <property type="component" value="Unassembled WGS sequence"/>
</dbReference>
<name>A0AAV9IH85_9RHOD</name>